<dbReference type="InterPro" id="IPR010890">
    <property type="entry name" value="PriC"/>
</dbReference>
<organism evidence="1 2">
    <name type="scientific">Vibrio pectenicida</name>
    <dbReference type="NCBI Taxonomy" id="62763"/>
    <lineage>
        <taxon>Bacteria</taxon>
        <taxon>Pseudomonadati</taxon>
        <taxon>Pseudomonadota</taxon>
        <taxon>Gammaproteobacteria</taxon>
        <taxon>Vibrionales</taxon>
        <taxon>Vibrionaceae</taxon>
        <taxon>Vibrio</taxon>
    </lineage>
</organism>
<proteinExistence type="predicted"/>
<name>A0A3R9EIV0_9VIBR</name>
<dbReference type="EMBL" id="RSFA01000032">
    <property type="protein sequence ID" value="RSD31403.1"/>
    <property type="molecule type" value="Genomic_DNA"/>
</dbReference>
<dbReference type="Gene3D" id="1.20.1270.340">
    <property type="match status" value="1"/>
</dbReference>
<sequence length="182" mass="21417">MKPLSELSSLLLQLESQARLRDQKYGEHHQALFDQSLFRCQAKQLHPYVNEAQATLARLTTQLRAAADTIHQAQYLSERLICQIDAIKKELSSFQVRQQEHQTKSSKQSDLNRLYQNLAQHQQWELTLKTMVSQSEQEHRQTTGREKVLASQKLTATRRRLQRCQQAKLKIEKHIIYKERNQ</sequence>
<dbReference type="InterPro" id="IPR038338">
    <property type="entry name" value="PriC_sf"/>
</dbReference>
<dbReference type="RefSeq" id="WP_125320886.1">
    <property type="nucleotide sequence ID" value="NZ_AP024889.1"/>
</dbReference>
<keyword evidence="2" id="KW-1185">Reference proteome</keyword>
<accession>A0A3R9EIV0</accession>
<reference evidence="1 2" key="1">
    <citation type="submission" date="2018-12" db="EMBL/GenBank/DDBJ databases">
        <title>Genomic taxonomy of the Vibrionaceae family.</title>
        <authorList>
            <person name="Gomez-Gil B."/>
            <person name="Enciso-Ibarra K."/>
        </authorList>
    </citation>
    <scope>NUCLEOTIDE SEQUENCE [LARGE SCALE GENOMIC DNA]</scope>
    <source>
        <strain evidence="1 2">CAIM 594</strain>
    </source>
</reference>
<dbReference type="AlphaFoldDB" id="A0A3R9EIV0"/>
<dbReference type="OrthoDB" id="6402824at2"/>
<dbReference type="Pfam" id="PF07445">
    <property type="entry name" value="PriC"/>
    <property type="match status" value="1"/>
</dbReference>
<evidence type="ECO:0000313" key="1">
    <source>
        <dbReference type="EMBL" id="RSD31403.1"/>
    </source>
</evidence>
<gene>
    <name evidence="1" type="ORF">EJA03_08915</name>
</gene>
<protein>
    <submittedName>
        <fullName evidence="1">Prepilin peptidase</fullName>
    </submittedName>
</protein>
<dbReference type="Proteomes" id="UP000269041">
    <property type="component" value="Unassembled WGS sequence"/>
</dbReference>
<comment type="caution">
    <text evidence="1">The sequence shown here is derived from an EMBL/GenBank/DDBJ whole genome shotgun (WGS) entry which is preliminary data.</text>
</comment>
<evidence type="ECO:0000313" key="2">
    <source>
        <dbReference type="Proteomes" id="UP000269041"/>
    </source>
</evidence>